<keyword evidence="3" id="KW-1185">Reference proteome</keyword>
<dbReference type="GeneID" id="18922223"/>
<evidence type="ECO:0000313" key="3">
    <source>
        <dbReference type="Proteomes" id="UP000001072"/>
    </source>
</evidence>
<protein>
    <submittedName>
        <fullName evidence="2">Uncharacterized protein</fullName>
    </submittedName>
</protein>
<feature type="compositionally biased region" description="Polar residues" evidence="1">
    <location>
        <begin position="449"/>
        <end position="465"/>
    </location>
</feature>
<reference evidence="3" key="1">
    <citation type="journal article" date="2011" name="Proc. Natl. Acad. Sci. U.S.A.">
        <title>Obligate biotrophy features unraveled by the genomic analysis of rust fungi.</title>
        <authorList>
            <person name="Duplessis S."/>
            <person name="Cuomo C.A."/>
            <person name="Lin Y.-C."/>
            <person name="Aerts A."/>
            <person name="Tisserant E."/>
            <person name="Veneault-Fourrey C."/>
            <person name="Joly D.L."/>
            <person name="Hacquard S."/>
            <person name="Amselem J."/>
            <person name="Cantarel B.L."/>
            <person name="Chiu R."/>
            <person name="Coutinho P.M."/>
            <person name="Feau N."/>
            <person name="Field M."/>
            <person name="Frey P."/>
            <person name="Gelhaye E."/>
            <person name="Goldberg J."/>
            <person name="Grabherr M.G."/>
            <person name="Kodira C.D."/>
            <person name="Kohler A."/>
            <person name="Kuees U."/>
            <person name="Lindquist E.A."/>
            <person name="Lucas S.M."/>
            <person name="Mago R."/>
            <person name="Mauceli E."/>
            <person name="Morin E."/>
            <person name="Murat C."/>
            <person name="Pangilinan J.L."/>
            <person name="Park R."/>
            <person name="Pearson M."/>
            <person name="Quesneville H."/>
            <person name="Rouhier N."/>
            <person name="Sakthikumar S."/>
            <person name="Salamov A.A."/>
            <person name="Schmutz J."/>
            <person name="Selles B."/>
            <person name="Shapiro H."/>
            <person name="Tanguay P."/>
            <person name="Tuskan G.A."/>
            <person name="Henrissat B."/>
            <person name="Van de Peer Y."/>
            <person name="Rouze P."/>
            <person name="Ellis J.G."/>
            <person name="Dodds P.N."/>
            <person name="Schein J.E."/>
            <person name="Zhong S."/>
            <person name="Hamelin R.C."/>
            <person name="Grigoriev I.V."/>
            <person name="Szabo L.J."/>
            <person name="Martin F."/>
        </authorList>
    </citation>
    <scope>NUCLEOTIDE SEQUENCE [LARGE SCALE GENOMIC DNA]</scope>
    <source>
        <strain evidence="3">98AG31 / pathotype 3-4-7</strain>
    </source>
</reference>
<proteinExistence type="predicted"/>
<dbReference type="KEGG" id="mlr:MELLADRAFT_104325"/>
<dbReference type="HOGENOM" id="CLU_368842_0_0_1"/>
<dbReference type="Proteomes" id="UP000001072">
    <property type="component" value="Unassembled WGS sequence"/>
</dbReference>
<gene>
    <name evidence="2" type="ORF">MELLADRAFT_104325</name>
</gene>
<feature type="compositionally biased region" description="Polar residues" evidence="1">
    <location>
        <begin position="84"/>
        <end position="95"/>
    </location>
</feature>
<dbReference type="AlphaFoldDB" id="F4REB7"/>
<feature type="region of interest" description="Disordered" evidence="1">
    <location>
        <begin position="65"/>
        <end position="95"/>
    </location>
</feature>
<dbReference type="EMBL" id="GL883098">
    <property type="protein sequence ID" value="EGG09060.1"/>
    <property type="molecule type" value="Genomic_DNA"/>
</dbReference>
<sequence length="755" mass="83304">MSTEQEEYLADESPQGLTMATPTLFNKINCWLANIFASFLSLLSMPNRQSHYNIVPINPYQPLPYPPSKSKRSKSPQETAIVCPSSNSAGSQVSSRKFKDDLAAINNNLQGDQPAPINGYPIPIDTQHMLNGPPTPPATQQPNKTCNDPAPQPPNDTGGTCNGIHGRTAPRHNLRKNAGCPANACKACCLMLNTTVPCLKHNAMNSIDQRKLQTNQRKQQTTQQTQQADILIASAEDGNGNTMNHPTKQGDRSMGRQVYKNRLPLSYLGEFRALQLSDQAEERLHTANAERAKRSIALVVWGSSRDNPHDFWAGIVKADSWPQFCLSQSNDIKAMVEHQLGAEWNGGLQVWSEEHQLWLHTPMDILVTYPVNTRKLLVVFPRVDPLKCKDIVSQLASVSTGGKKERMNLTAFIQQHASESPQKEKGKGRMVDLLSSPPTQSLSPLANKQRASTSKISTGETSSSAVDIEKRGSQPNKRARSPSPIVLSDNETTVLTTPNGPVPTTPTGWPGKTVVTMSKMKSFFDLTMEPWNKTNKEAFKAVFGSRYNYVDSTVSTYQQWLKCVTSARLNPYVAIHGDQLVKHGPKHFKTEWKAADNHQADLYYYISDVLITVSNLLYIYQQMKPKKLLRPMSCPLLSYLILKSNIVWKSHLVLFGQKLDRIRMLSFTQSASKKKAPPPSTPTSERSPGVTDQTHVSESDEGTLGGVVKSAADRVWDRMSDPDTASATTSTNNGSPSVITTSTTLPTSSLGKEKS</sequence>
<feature type="compositionally biased region" description="Basic and acidic residues" evidence="1">
    <location>
        <begin position="711"/>
        <end position="721"/>
    </location>
</feature>
<dbReference type="InParanoid" id="F4REB7"/>
<organism evidence="3">
    <name type="scientific">Melampsora larici-populina (strain 98AG31 / pathotype 3-4-7)</name>
    <name type="common">Poplar leaf rust fungus</name>
    <dbReference type="NCBI Taxonomy" id="747676"/>
    <lineage>
        <taxon>Eukaryota</taxon>
        <taxon>Fungi</taxon>
        <taxon>Dikarya</taxon>
        <taxon>Basidiomycota</taxon>
        <taxon>Pucciniomycotina</taxon>
        <taxon>Pucciniomycetes</taxon>
        <taxon>Pucciniales</taxon>
        <taxon>Melampsoraceae</taxon>
        <taxon>Melampsora</taxon>
    </lineage>
</organism>
<dbReference type="OrthoDB" id="2514726at2759"/>
<feature type="compositionally biased region" description="Low complexity" evidence="1">
    <location>
        <begin position="433"/>
        <end position="445"/>
    </location>
</feature>
<dbReference type="VEuPathDB" id="FungiDB:MELLADRAFT_104325"/>
<feature type="compositionally biased region" description="Low complexity" evidence="1">
    <location>
        <begin position="722"/>
        <end position="755"/>
    </location>
</feature>
<name>F4REB7_MELLP</name>
<dbReference type="RefSeq" id="XP_007407420.1">
    <property type="nucleotide sequence ID" value="XM_007407358.1"/>
</dbReference>
<feature type="region of interest" description="Disordered" evidence="1">
    <location>
        <begin position="670"/>
        <end position="755"/>
    </location>
</feature>
<evidence type="ECO:0000256" key="1">
    <source>
        <dbReference type="SAM" id="MobiDB-lite"/>
    </source>
</evidence>
<feature type="region of interest" description="Disordered" evidence="1">
    <location>
        <begin position="128"/>
        <end position="157"/>
    </location>
</feature>
<evidence type="ECO:0000313" key="2">
    <source>
        <dbReference type="EMBL" id="EGG09060.1"/>
    </source>
</evidence>
<feature type="compositionally biased region" description="Basic and acidic residues" evidence="1">
    <location>
        <begin position="421"/>
        <end position="430"/>
    </location>
</feature>
<accession>F4REB7</accession>
<feature type="region of interest" description="Disordered" evidence="1">
    <location>
        <begin position="414"/>
        <end position="510"/>
    </location>
</feature>